<keyword evidence="1" id="KW-0472">Membrane</keyword>
<dbReference type="AlphaFoldDB" id="A0A2A6RQ14"/>
<evidence type="ECO:0000313" key="2">
    <source>
        <dbReference type="EMBL" id="PDW05033.1"/>
    </source>
</evidence>
<evidence type="ECO:0000313" key="3">
    <source>
        <dbReference type="Proteomes" id="UP000220527"/>
    </source>
</evidence>
<accession>A0A2A6RQ14</accession>
<evidence type="ECO:0008006" key="4">
    <source>
        <dbReference type="Google" id="ProtNLM"/>
    </source>
</evidence>
<dbReference type="Proteomes" id="UP000220527">
    <property type="component" value="Unassembled WGS sequence"/>
</dbReference>
<protein>
    <recommendedName>
        <fullName evidence="4">FtsK domain-containing protein</fullName>
    </recommendedName>
</protein>
<proteinExistence type="predicted"/>
<organism evidence="2 3">
    <name type="scientific">Candidatus Viridilinea mediisalina</name>
    <dbReference type="NCBI Taxonomy" id="2024553"/>
    <lineage>
        <taxon>Bacteria</taxon>
        <taxon>Bacillati</taxon>
        <taxon>Chloroflexota</taxon>
        <taxon>Chloroflexia</taxon>
        <taxon>Chloroflexales</taxon>
        <taxon>Chloroflexineae</taxon>
        <taxon>Oscillochloridaceae</taxon>
        <taxon>Candidatus Viridilinea</taxon>
    </lineage>
</organism>
<keyword evidence="3" id="KW-1185">Reference proteome</keyword>
<reference evidence="3" key="1">
    <citation type="submission" date="2017-08" db="EMBL/GenBank/DDBJ databases">
        <authorList>
            <person name="Grouzdev D.S."/>
            <person name="Gaisin V.A."/>
            <person name="Rysina M.S."/>
            <person name="Gorlenko V.M."/>
        </authorList>
    </citation>
    <scope>NUCLEOTIDE SEQUENCE [LARGE SCALE GENOMIC DNA]</scope>
    <source>
        <strain evidence="3">Kir15-3F</strain>
    </source>
</reference>
<comment type="caution">
    <text evidence="2">The sequence shown here is derived from an EMBL/GenBank/DDBJ whole genome shotgun (WGS) entry which is preliminary data.</text>
</comment>
<dbReference type="Gene3D" id="3.40.50.300">
    <property type="entry name" value="P-loop containing nucleotide triphosphate hydrolases"/>
    <property type="match status" value="1"/>
</dbReference>
<gene>
    <name evidence="2" type="ORF">CJ255_00130</name>
</gene>
<sequence length="492" mass="54559">MQPDLLEVLALFQWLGFALLVVAWPIYEVLKLRRRARQAEERAAQLTQDYQHRIEALDAVQRQAYEKLLQHPQPLRTPPAGFGPTLRGVTAHHETDPYAIPIGWQNSDGVADLVTGSLHGDSDYFVGNVQVTGMTRWGKNLWEFLVTTTLLSRTTPAQLRIFQIDGKGPDGALWRGLAHNWREPITREEDIPGAIAALEVLRGERMRLLEKHGVTKWEELPPQSRPPLVWVVINELSLLEKVLGRELEHWLTRELASALAGGIRYCILMQDASNWETGWRRQIGLAVAGGQVSRDADKPNLGMSTAEIRDRGGIPPSELAERGFFTARFYRDVVSVSIPYLTIEERKATISRLPRALLTAAPTEAMLSTLLADVPPVRTSLEPVPRALAEAECAAATAHRGTTGTEYEAGTAQYDAMSSRTAMESDAAIDAVLATGGTLSDEQIKHLHLVRGWSPNRIALSGGLRGQKQARLERIYAALGLRRELTEVEQPA</sequence>
<dbReference type="OrthoDB" id="138979at2"/>
<evidence type="ECO:0000256" key="1">
    <source>
        <dbReference type="SAM" id="Phobius"/>
    </source>
</evidence>
<dbReference type="EMBL" id="NQWI01000001">
    <property type="protein sequence ID" value="PDW05033.1"/>
    <property type="molecule type" value="Genomic_DNA"/>
</dbReference>
<dbReference type="RefSeq" id="WP_097642053.1">
    <property type="nucleotide sequence ID" value="NZ_NQWI01000001.1"/>
</dbReference>
<keyword evidence="1" id="KW-1133">Transmembrane helix</keyword>
<dbReference type="InterPro" id="IPR027417">
    <property type="entry name" value="P-loop_NTPase"/>
</dbReference>
<feature type="transmembrane region" description="Helical" evidence="1">
    <location>
        <begin position="6"/>
        <end position="27"/>
    </location>
</feature>
<name>A0A2A6RQ14_9CHLR</name>
<keyword evidence="1" id="KW-0812">Transmembrane</keyword>